<dbReference type="AlphaFoldDB" id="A0A212L765"/>
<evidence type="ECO:0008006" key="2">
    <source>
        <dbReference type="Google" id="ProtNLM"/>
    </source>
</evidence>
<dbReference type="EMBL" id="FMJD01000003">
    <property type="protein sequence ID" value="SCM73413.1"/>
    <property type="molecule type" value="Genomic_DNA"/>
</dbReference>
<sequence>MFEWDEDKRQGNIAKHQIDLVIVDRFEFDTAFVRADTRSDYGEVRLTATGFIGDRLHVLIFTIREERRKLRVISLRKANKKEIKRYVDEI</sequence>
<dbReference type="InterPro" id="IPR038573">
    <property type="entry name" value="BrnT_sf"/>
</dbReference>
<reference evidence="1" key="1">
    <citation type="submission" date="2016-08" db="EMBL/GenBank/DDBJ databases">
        <authorList>
            <person name="Seilhamer J.J."/>
        </authorList>
    </citation>
    <scope>NUCLEOTIDE SEQUENCE</scope>
    <source>
        <strain evidence="1">86</strain>
    </source>
</reference>
<proteinExistence type="predicted"/>
<organism evidence="1">
    <name type="scientific">uncultured Pleomorphomonas sp</name>
    <dbReference type="NCBI Taxonomy" id="442121"/>
    <lineage>
        <taxon>Bacteria</taxon>
        <taxon>Pseudomonadati</taxon>
        <taxon>Pseudomonadota</taxon>
        <taxon>Alphaproteobacteria</taxon>
        <taxon>Hyphomicrobiales</taxon>
        <taxon>Pleomorphomonadaceae</taxon>
        <taxon>Pleomorphomonas</taxon>
        <taxon>environmental samples</taxon>
    </lineage>
</organism>
<evidence type="ECO:0000313" key="1">
    <source>
        <dbReference type="EMBL" id="SCM73413.1"/>
    </source>
</evidence>
<gene>
    <name evidence="1" type="ORF">KL86PLE_110056</name>
</gene>
<dbReference type="InterPro" id="IPR007460">
    <property type="entry name" value="BrnT_toxin"/>
</dbReference>
<name>A0A212L765_9HYPH</name>
<accession>A0A212L765</accession>
<dbReference type="Gene3D" id="3.10.450.530">
    <property type="entry name" value="Ribonuclease toxin, BrnT, of type II toxin-antitoxin system"/>
    <property type="match status" value="1"/>
</dbReference>
<dbReference type="Pfam" id="PF04365">
    <property type="entry name" value="BrnT_toxin"/>
    <property type="match status" value="1"/>
</dbReference>
<dbReference type="RefSeq" id="WP_288199480.1">
    <property type="nucleotide sequence ID" value="NZ_LT608334.1"/>
</dbReference>
<protein>
    <recommendedName>
        <fullName evidence="2">BrnT family toxin</fullName>
    </recommendedName>
</protein>